<reference evidence="1" key="1">
    <citation type="submission" date="2018-02" db="EMBL/GenBank/DDBJ databases">
        <authorList>
            <person name="Kim S.-K."/>
            <person name="Jung H.-I."/>
            <person name="Lee S.-W."/>
        </authorList>
    </citation>
    <scope>NUCLEOTIDE SEQUENCE</scope>
    <source>
        <strain evidence="1">SK3146</strain>
    </source>
</reference>
<protein>
    <submittedName>
        <fullName evidence="1">Uncharacterized protein</fullName>
    </submittedName>
</protein>
<sequence>MNLEKRKRSSWFPDFTRFKDLAIQEIREQERSKDAFACAAGDPSAAQYSQRTQMQLWVDKAALESHSEPCKRRDVRNVSKASVCDDFSSPVSVKI</sequence>
<organism evidence="1 2">
    <name type="scientific">Paenibacillus konkukensis</name>
    <dbReference type="NCBI Taxonomy" id="2020716"/>
    <lineage>
        <taxon>Bacteria</taxon>
        <taxon>Bacillati</taxon>
        <taxon>Bacillota</taxon>
        <taxon>Bacilli</taxon>
        <taxon>Bacillales</taxon>
        <taxon>Paenibacillaceae</taxon>
        <taxon>Paenibacillus</taxon>
    </lineage>
</organism>
<evidence type="ECO:0000313" key="1">
    <source>
        <dbReference type="EMBL" id="UQZ82325.1"/>
    </source>
</evidence>
<gene>
    <name evidence="1" type="ORF">SK3146_01482</name>
</gene>
<proteinExistence type="predicted"/>
<accession>A0ABY4RJX1</accession>
<name>A0ABY4RJX1_9BACL</name>
<dbReference type="Proteomes" id="UP001057134">
    <property type="component" value="Chromosome"/>
</dbReference>
<reference evidence="1" key="2">
    <citation type="journal article" date="2021" name="J Anim Sci Technol">
        <title>Complete genome sequence of Paenibacillus konkukensis sp. nov. SK3146 as a potential probiotic strain.</title>
        <authorList>
            <person name="Jung H.I."/>
            <person name="Park S."/>
            <person name="Niu K.M."/>
            <person name="Lee S.W."/>
            <person name="Kothari D."/>
            <person name="Yi K.J."/>
            <person name="Kim S.K."/>
        </authorList>
    </citation>
    <scope>NUCLEOTIDE SEQUENCE</scope>
    <source>
        <strain evidence="1">SK3146</strain>
    </source>
</reference>
<dbReference type="EMBL" id="CP027059">
    <property type="protein sequence ID" value="UQZ82325.1"/>
    <property type="molecule type" value="Genomic_DNA"/>
</dbReference>
<keyword evidence="2" id="KW-1185">Reference proteome</keyword>
<evidence type="ECO:0000313" key="2">
    <source>
        <dbReference type="Proteomes" id="UP001057134"/>
    </source>
</evidence>